<feature type="region of interest" description="Disordered" evidence="1">
    <location>
        <begin position="230"/>
        <end position="270"/>
    </location>
</feature>
<protein>
    <submittedName>
        <fullName evidence="2">Uncharacterized protein</fullName>
    </submittedName>
</protein>
<reference evidence="2 3" key="1">
    <citation type="submission" date="2017-08" db="EMBL/GenBank/DDBJ databases">
        <title>Infants hospitalized years apart are colonized by the same room-sourced microbial strains.</title>
        <authorList>
            <person name="Brooks B."/>
            <person name="Olm M.R."/>
            <person name="Firek B.A."/>
            <person name="Baker R."/>
            <person name="Thomas B.C."/>
            <person name="Morowitz M.J."/>
            <person name="Banfield J.F."/>
        </authorList>
    </citation>
    <scope>NUCLEOTIDE SEQUENCE [LARGE SCALE GENOMIC DNA]</scope>
    <source>
        <strain evidence="2">S2_005_003_R2_43</strain>
    </source>
</reference>
<dbReference type="Proteomes" id="UP000249577">
    <property type="component" value="Unassembled WGS sequence"/>
</dbReference>
<evidence type="ECO:0000313" key="2">
    <source>
        <dbReference type="EMBL" id="PZQ13638.1"/>
    </source>
</evidence>
<accession>A0A2W5KDX9</accession>
<name>A0A2W5KDX9_ANCNO</name>
<sequence length="270" mass="28539">MSLALTALRLQAIAALNSHPTIAELCDGRVYDSRIGDFDHREPVPIIVVTTEELDGEGFSQNGGAPFDDRCNLVLEIAMNTLVDLDSEAGPAIATPATDGELEATLNLLAWCAEQILTLGRPHPLAQPTPEGALLMRAVTKSVAKRSVSRFSSDETAERLAIHLVTFLVELKTDELDAMNPPTGSFAALPEALRLVCEAAPAGSGAGVTCRMLAAALAMPALPRLESAGFTTIPHGGTARPDPGAADFPTLGPPERPLFDPEDQWPTDVM</sequence>
<comment type="caution">
    <text evidence="2">The sequence shown here is derived from an EMBL/GenBank/DDBJ whole genome shotgun (WGS) entry which is preliminary data.</text>
</comment>
<proteinExistence type="predicted"/>
<dbReference type="AlphaFoldDB" id="A0A2W5KDX9"/>
<feature type="compositionally biased region" description="Acidic residues" evidence="1">
    <location>
        <begin position="260"/>
        <end position="270"/>
    </location>
</feature>
<dbReference type="EMBL" id="QFPN01000007">
    <property type="protein sequence ID" value="PZQ13638.1"/>
    <property type="molecule type" value="Genomic_DNA"/>
</dbReference>
<evidence type="ECO:0000313" key="3">
    <source>
        <dbReference type="Proteomes" id="UP000249577"/>
    </source>
</evidence>
<gene>
    <name evidence="2" type="ORF">DI565_13935</name>
</gene>
<organism evidence="2 3">
    <name type="scientific">Ancylobacter novellus</name>
    <name type="common">Thiobacillus novellus</name>
    <dbReference type="NCBI Taxonomy" id="921"/>
    <lineage>
        <taxon>Bacteria</taxon>
        <taxon>Pseudomonadati</taxon>
        <taxon>Pseudomonadota</taxon>
        <taxon>Alphaproteobacteria</taxon>
        <taxon>Hyphomicrobiales</taxon>
        <taxon>Xanthobacteraceae</taxon>
        <taxon>Ancylobacter</taxon>
    </lineage>
</organism>
<evidence type="ECO:0000256" key="1">
    <source>
        <dbReference type="SAM" id="MobiDB-lite"/>
    </source>
</evidence>